<comment type="caution">
    <text evidence="1">The sequence shown here is derived from an EMBL/GenBank/DDBJ whole genome shotgun (WGS) entry which is preliminary data.</text>
</comment>
<gene>
    <name evidence="1" type="ORF">LQ564_22980</name>
</gene>
<protein>
    <submittedName>
        <fullName evidence="1">PAAR domain-containing protein</fullName>
    </submittedName>
</protein>
<name>A0ABS8QBQ2_9BURK</name>
<dbReference type="Gene3D" id="2.60.200.60">
    <property type="match status" value="1"/>
</dbReference>
<organism evidence="1 2">
    <name type="scientific">Massilia phyllostachyos</name>
    <dbReference type="NCBI Taxonomy" id="2898585"/>
    <lineage>
        <taxon>Bacteria</taxon>
        <taxon>Pseudomonadati</taxon>
        <taxon>Pseudomonadota</taxon>
        <taxon>Betaproteobacteria</taxon>
        <taxon>Burkholderiales</taxon>
        <taxon>Oxalobacteraceae</taxon>
        <taxon>Telluria group</taxon>
        <taxon>Massilia</taxon>
    </lineage>
</organism>
<dbReference type="RefSeq" id="WP_231060447.1">
    <property type="nucleotide sequence ID" value="NZ_JAJNOC010000011.1"/>
</dbReference>
<dbReference type="InterPro" id="IPR008727">
    <property type="entry name" value="PAAR_motif"/>
</dbReference>
<sequence>MGREIIRQGDRTDHGGTVIEGSITDICHGKPISYIGHKVHCPRCGGDYPIVEGVLTTTLYGKGVAVAGMKTSCGAALIPSQFTDTVEWAGGGAAANIAAIAALAPAAAKALASEPAGQEAADDAPAKKITRIYWSYGPDETPVSDVSRHYVDLNLHLETENYQPGETAVVVIKNDDDSELADNAPALELSATVGADGKATLNNVFRGKTVEIGTFA</sequence>
<dbReference type="Proteomes" id="UP001179361">
    <property type="component" value="Unassembled WGS sequence"/>
</dbReference>
<accession>A0ABS8QBQ2</accession>
<keyword evidence="2" id="KW-1185">Reference proteome</keyword>
<evidence type="ECO:0000313" key="2">
    <source>
        <dbReference type="Proteomes" id="UP001179361"/>
    </source>
</evidence>
<dbReference type="EMBL" id="JAJNOC010000011">
    <property type="protein sequence ID" value="MCD2519171.1"/>
    <property type="molecule type" value="Genomic_DNA"/>
</dbReference>
<proteinExistence type="predicted"/>
<reference evidence="1" key="1">
    <citation type="submission" date="2021-11" db="EMBL/GenBank/DDBJ databases">
        <title>The complete genome of Massilia sp sp. G4R7.</title>
        <authorList>
            <person name="Liu L."/>
            <person name="Yue J."/>
            <person name="Yuan J."/>
            <person name="Yang F."/>
            <person name="Li L."/>
        </authorList>
    </citation>
    <scope>NUCLEOTIDE SEQUENCE</scope>
    <source>
        <strain evidence="1">G4R7</strain>
    </source>
</reference>
<dbReference type="CDD" id="cd14744">
    <property type="entry name" value="PAAR_CT_2"/>
    <property type="match status" value="1"/>
</dbReference>
<evidence type="ECO:0000313" key="1">
    <source>
        <dbReference type="EMBL" id="MCD2519171.1"/>
    </source>
</evidence>
<dbReference type="Pfam" id="PF05488">
    <property type="entry name" value="PAAR_motif"/>
    <property type="match status" value="1"/>
</dbReference>